<gene>
    <name evidence="2" type="ORF">B6D06_00075</name>
</gene>
<dbReference type="OrthoDB" id="7067222at2"/>
<dbReference type="AlphaFoldDB" id="A0A242NYS6"/>
<dbReference type="Proteomes" id="UP000194968">
    <property type="component" value="Unassembled WGS sequence"/>
</dbReference>
<dbReference type="Gene3D" id="3.30.300.250">
    <property type="match status" value="1"/>
</dbReference>
<evidence type="ECO:0000313" key="2">
    <source>
        <dbReference type="EMBL" id="OTQ54609.1"/>
    </source>
</evidence>
<accession>A0A242NYS6</accession>
<protein>
    <submittedName>
        <fullName evidence="2">Uncharacterized protein</fullName>
    </submittedName>
</protein>
<evidence type="ECO:0000313" key="3">
    <source>
        <dbReference type="Proteomes" id="UP000194968"/>
    </source>
</evidence>
<organism evidence="2 3">
    <name type="scientific">Gilliamella apis</name>
    <dbReference type="NCBI Taxonomy" id="1970738"/>
    <lineage>
        <taxon>Bacteria</taxon>
        <taxon>Pseudomonadati</taxon>
        <taxon>Pseudomonadota</taxon>
        <taxon>Gammaproteobacteria</taxon>
        <taxon>Orbales</taxon>
        <taxon>Orbaceae</taxon>
        <taxon>Gilliamella</taxon>
    </lineage>
</organism>
<keyword evidence="1" id="KW-0812">Transmembrane</keyword>
<name>A0A242NYS6_9GAMM</name>
<proteinExistence type="predicted"/>
<comment type="caution">
    <text evidence="2">The sequence shown here is derived from an EMBL/GenBank/DDBJ whole genome shotgun (WGS) entry which is preliminary data.</text>
</comment>
<sequence length="147" mass="17500">MTVEKLRYWLSFIIASVAVFFFINQFDLFDKKNIEKQLVTMSKEINKNTPYQLDQFTILDSTMAYKNTIVYKMTIFNINFEDLEMGFVENKLFLTVRNLLCTEESTKKAINKGAIFKYMYNEENNKYLFSFTIDSKDCLEMLKDESK</sequence>
<dbReference type="RefSeq" id="WP_086319667.1">
    <property type="nucleotide sequence ID" value="NZ_NASD01000003.1"/>
</dbReference>
<evidence type="ECO:0000256" key="1">
    <source>
        <dbReference type="SAM" id="Phobius"/>
    </source>
</evidence>
<reference evidence="2 3" key="1">
    <citation type="submission" date="2017-03" db="EMBL/GenBank/DDBJ databases">
        <title>Comparative genomics of honeybee gut symbionts reveal geographically distinct and subgroup specific antibiotic resistance.</title>
        <authorList>
            <person name="Ludvigsen J."/>
            <person name="Porcellato D."/>
            <person name="Labee-Lund T.M."/>
            <person name="Amdam G.V."/>
            <person name="Rudi K."/>
        </authorList>
    </citation>
    <scope>NUCLEOTIDE SEQUENCE [LARGE SCALE GENOMIC DNA]</scope>
    <source>
        <strain evidence="2 3">A-4-12</strain>
    </source>
</reference>
<dbReference type="EMBL" id="NASK01000013">
    <property type="protein sequence ID" value="OTQ54609.1"/>
    <property type="molecule type" value="Genomic_DNA"/>
</dbReference>
<feature type="transmembrane region" description="Helical" evidence="1">
    <location>
        <begin position="6"/>
        <end position="23"/>
    </location>
</feature>
<keyword evidence="1" id="KW-1133">Transmembrane helix</keyword>
<keyword evidence="1" id="KW-0472">Membrane</keyword>